<evidence type="ECO:0000313" key="1">
    <source>
        <dbReference type="EMBL" id="VBA49170.1"/>
    </source>
</evidence>
<reference evidence="1 2" key="1">
    <citation type="submission" date="2018-09" db="EMBL/GenBank/DDBJ databases">
        <authorList>
            <person name="Tagini F."/>
        </authorList>
    </citation>
    <scope>NUCLEOTIDE SEQUENCE [LARGE SCALE GENOMIC DNA]</scope>
    <source>
        <strain evidence="1 2">MK142</strain>
    </source>
</reference>
<accession>A0A498QU24</accession>
<dbReference type="AlphaFoldDB" id="A0A498QU24"/>
<evidence type="ECO:0000313" key="2">
    <source>
        <dbReference type="Proteomes" id="UP000268285"/>
    </source>
</evidence>
<keyword evidence="2" id="KW-1185">Reference proteome</keyword>
<protein>
    <submittedName>
        <fullName evidence="1">Uncharacterized protein</fullName>
    </submittedName>
</protein>
<dbReference type="EMBL" id="UPHU01000001">
    <property type="protein sequence ID" value="VBA49170.1"/>
    <property type="molecule type" value="Genomic_DNA"/>
</dbReference>
<name>A0A498QU24_9MYCO</name>
<sequence length="53" mass="5808">MEQEGSPDATAVMASATRQCKMLLRILLGRPGLKWTSLVEALTCTLGKTQQWS</sequence>
<proteinExistence type="predicted"/>
<dbReference type="Proteomes" id="UP000268285">
    <property type="component" value="Unassembled WGS sequence"/>
</dbReference>
<gene>
    <name evidence="1" type="ORF">LAUMK142_01751</name>
</gene>
<organism evidence="1 2">
    <name type="scientific">Mycobacterium pseudokansasii</name>
    <dbReference type="NCBI Taxonomy" id="2341080"/>
    <lineage>
        <taxon>Bacteria</taxon>
        <taxon>Bacillati</taxon>
        <taxon>Actinomycetota</taxon>
        <taxon>Actinomycetes</taxon>
        <taxon>Mycobacteriales</taxon>
        <taxon>Mycobacteriaceae</taxon>
        <taxon>Mycobacterium</taxon>
    </lineage>
</organism>